<dbReference type="AlphaFoldDB" id="A0A811KYH7"/>
<keyword evidence="1" id="KW-0813">Transport</keyword>
<accession>A0A811KYH7</accession>
<keyword evidence="1" id="KW-0408">Iron</keyword>
<dbReference type="PROSITE" id="PS01033">
    <property type="entry name" value="GLOBIN"/>
    <property type="match status" value="1"/>
</dbReference>
<reference evidence="3" key="1">
    <citation type="submission" date="2020-09" db="EMBL/GenBank/DDBJ databases">
        <authorList>
            <person name="Kikuchi T."/>
        </authorList>
    </citation>
    <scope>NUCLEOTIDE SEQUENCE</scope>
    <source>
        <strain evidence="3">SH1</strain>
    </source>
</reference>
<keyword evidence="1" id="KW-0349">Heme</keyword>
<dbReference type="InterPro" id="IPR044399">
    <property type="entry name" value="Mb-like_M"/>
</dbReference>
<protein>
    <recommendedName>
        <fullName evidence="2">Globin domain-containing protein</fullName>
    </recommendedName>
</protein>
<sequence>MTAVREQLLKSMDSVHLGVTQEDKQAGVDFYKHLFTTAPQVRQYFKGAESYSADDVQASERFHKLGRRLILSLHFIASNADHPETIKAYAREQAIFHHPFKMDPALWSAFLSIWLDFLTQKGSADQATKDAWNNTWPIYANELVAYDKTL</sequence>
<keyword evidence="1" id="KW-0561">Oxygen transport</keyword>
<dbReference type="EMBL" id="CAJFCW020000004">
    <property type="protein sequence ID" value="CAG9113790.1"/>
    <property type="molecule type" value="Genomic_DNA"/>
</dbReference>
<dbReference type="EMBL" id="CAJFDH010000004">
    <property type="protein sequence ID" value="CAD5220504.1"/>
    <property type="molecule type" value="Genomic_DNA"/>
</dbReference>
<dbReference type="GO" id="GO:0020037">
    <property type="term" value="F:heme binding"/>
    <property type="evidence" value="ECO:0007669"/>
    <property type="project" value="InterPro"/>
</dbReference>
<evidence type="ECO:0000313" key="3">
    <source>
        <dbReference type="EMBL" id="CAD5220504.1"/>
    </source>
</evidence>
<dbReference type="OrthoDB" id="5820458at2759"/>
<organism evidence="3 4">
    <name type="scientific">Bursaphelenchus okinawaensis</name>
    <dbReference type="NCBI Taxonomy" id="465554"/>
    <lineage>
        <taxon>Eukaryota</taxon>
        <taxon>Metazoa</taxon>
        <taxon>Ecdysozoa</taxon>
        <taxon>Nematoda</taxon>
        <taxon>Chromadorea</taxon>
        <taxon>Rhabditida</taxon>
        <taxon>Tylenchina</taxon>
        <taxon>Tylenchomorpha</taxon>
        <taxon>Aphelenchoidea</taxon>
        <taxon>Aphelenchoididae</taxon>
        <taxon>Bursaphelenchus</taxon>
    </lineage>
</organism>
<dbReference type="Pfam" id="PF00042">
    <property type="entry name" value="Globin"/>
    <property type="match status" value="1"/>
</dbReference>
<evidence type="ECO:0000259" key="2">
    <source>
        <dbReference type="PROSITE" id="PS01033"/>
    </source>
</evidence>
<dbReference type="Gene3D" id="1.10.490.10">
    <property type="entry name" value="Globins"/>
    <property type="match status" value="1"/>
</dbReference>
<dbReference type="SUPFAM" id="SSF46458">
    <property type="entry name" value="Globin-like"/>
    <property type="match status" value="1"/>
</dbReference>
<dbReference type="Proteomes" id="UP000783686">
    <property type="component" value="Unassembled WGS sequence"/>
</dbReference>
<dbReference type="CDD" id="cd01040">
    <property type="entry name" value="Mb-like"/>
    <property type="match status" value="1"/>
</dbReference>
<evidence type="ECO:0000313" key="4">
    <source>
        <dbReference type="Proteomes" id="UP000614601"/>
    </source>
</evidence>
<evidence type="ECO:0000256" key="1">
    <source>
        <dbReference type="RuleBase" id="RU000356"/>
    </source>
</evidence>
<name>A0A811KYH7_9BILA</name>
<dbReference type="InterPro" id="IPR000971">
    <property type="entry name" value="Globin"/>
</dbReference>
<dbReference type="InterPro" id="IPR012292">
    <property type="entry name" value="Globin/Proto"/>
</dbReference>
<dbReference type="InterPro" id="IPR009050">
    <property type="entry name" value="Globin-like_sf"/>
</dbReference>
<comment type="similarity">
    <text evidence="1">Belongs to the globin family.</text>
</comment>
<dbReference type="GO" id="GO:0019825">
    <property type="term" value="F:oxygen binding"/>
    <property type="evidence" value="ECO:0007669"/>
    <property type="project" value="InterPro"/>
</dbReference>
<gene>
    <name evidence="3" type="ORF">BOKJ2_LOCUS8977</name>
</gene>
<feature type="domain" description="Globin" evidence="2">
    <location>
        <begin position="1"/>
        <end position="148"/>
    </location>
</feature>
<dbReference type="GO" id="GO:0005344">
    <property type="term" value="F:oxygen carrier activity"/>
    <property type="evidence" value="ECO:0007669"/>
    <property type="project" value="UniProtKB-KW"/>
</dbReference>
<dbReference type="Proteomes" id="UP000614601">
    <property type="component" value="Unassembled WGS sequence"/>
</dbReference>
<comment type="caution">
    <text evidence="3">The sequence shown here is derived from an EMBL/GenBank/DDBJ whole genome shotgun (WGS) entry which is preliminary data.</text>
</comment>
<keyword evidence="4" id="KW-1185">Reference proteome</keyword>
<keyword evidence="1" id="KW-0479">Metal-binding</keyword>
<proteinExistence type="inferred from homology"/>